<gene>
    <name evidence="1" type="ORF">C8J25_11440</name>
</gene>
<accession>A0A2T5TX71</accession>
<name>A0A2T5TX71_9SPHN</name>
<protein>
    <submittedName>
        <fullName evidence="1">Uncharacterized protein</fullName>
    </submittedName>
</protein>
<dbReference type="AlphaFoldDB" id="A0A2T5TX71"/>
<dbReference type="EMBL" id="QAYE01000014">
    <property type="protein sequence ID" value="PTW43844.1"/>
    <property type="molecule type" value="Genomic_DNA"/>
</dbReference>
<dbReference type="GeneID" id="91008032"/>
<sequence length="103" mass="11722">MFTVHYNATISPDHVRLTNIATGQTVARAAPRPFSSQHRMIADPEAAALFLGNLIREVEGRKRWLRLFPTINVTISGEPRTKLDQEEVKHLFVNQGFVRVRVD</sequence>
<reference evidence="1 2" key="1">
    <citation type="submission" date="2018-04" db="EMBL/GenBank/DDBJ databases">
        <title>Genomic Encyclopedia of Type Strains, Phase III (KMG-III): the genomes of soil and plant-associated and newly described type strains.</title>
        <authorList>
            <person name="Whitman W."/>
        </authorList>
    </citation>
    <scope>NUCLEOTIDE SEQUENCE [LARGE SCALE GENOMIC DNA]</scope>
    <source>
        <strain evidence="1 2">MA-olki</strain>
    </source>
</reference>
<organism evidence="1 2">
    <name type="scientific">Sphingomonas faeni</name>
    <dbReference type="NCBI Taxonomy" id="185950"/>
    <lineage>
        <taxon>Bacteria</taxon>
        <taxon>Pseudomonadati</taxon>
        <taxon>Pseudomonadota</taxon>
        <taxon>Alphaproteobacteria</taxon>
        <taxon>Sphingomonadales</taxon>
        <taxon>Sphingomonadaceae</taxon>
        <taxon>Sphingomonas</taxon>
    </lineage>
</organism>
<evidence type="ECO:0000313" key="1">
    <source>
        <dbReference type="EMBL" id="PTW43844.1"/>
    </source>
</evidence>
<dbReference type="RefSeq" id="WP_146173405.1">
    <property type="nucleotide sequence ID" value="NZ_QAYE01000014.1"/>
</dbReference>
<proteinExistence type="predicted"/>
<comment type="caution">
    <text evidence="1">The sequence shown here is derived from an EMBL/GenBank/DDBJ whole genome shotgun (WGS) entry which is preliminary data.</text>
</comment>
<evidence type="ECO:0000313" key="2">
    <source>
        <dbReference type="Proteomes" id="UP000244013"/>
    </source>
</evidence>
<dbReference type="Proteomes" id="UP000244013">
    <property type="component" value="Unassembled WGS sequence"/>
</dbReference>
<dbReference type="OrthoDB" id="5298483at2"/>